<evidence type="ECO:0000313" key="2">
    <source>
        <dbReference type="Proteomes" id="UP001344632"/>
    </source>
</evidence>
<dbReference type="EMBL" id="JARLKZ010000008">
    <property type="protein sequence ID" value="MEC0240891.1"/>
    <property type="molecule type" value="Genomic_DNA"/>
</dbReference>
<evidence type="ECO:0000313" key="1">
    <source>
        <dbReference type="EMBL" id="MEC0240891.1"/>
    </source>
</evidence>
<protein>
    <submittedName>
        <fullName evidence="1">DUF4097 family beta strand repeat-containing protein</fullName>
    </submittedName>
</protein>
<proteinExistence type="predicted"/>
<name>A0ABU6GMB2_9BACL</name>
<keyword evidence="2" id="KW-1185">Reference proteome</keyword>
<comment type="caution">
    <text evidence="1">The sequence shown here is derived from an EMBL/GenBank/DDBJ whole genome shotgun (WGS) entry which is preliminary data.</text>
</comment>
<dbReference type="RefSeq" id="WP_326088634.1">
    <property type="nucleotide sequence ID" value="NZ_JARLKZ010000008.1"/>
</dbReference>
<organism evidence="1 2">
    <name type="scientific">Paenibacillus dokdonensis</name>
    <dbReference type="NCBI Taxonomy" id="2567944"/>
    <lineage>
        <taxon>Bacteria</taxon>
        <taxon>Bacillati</taxon>
        <taxon>Bacillota</taxon>
        <taxon>Bacilli</taxon>
        <taxon>Bacillales</taxon>
        <taxon>Paenibacillaceae</taxon>
        <taxon>Paenibacillus</taxon>
    </lineage>
</organism>
<sequence>MRNSYKGIGAAAILSAVLLAGCDEVDDAVQKVRQDAHEVATAAGNSVVGTVNDIGDRMKSNGEHIELTAEREIGSETVLQVDHKVGNITVVPGTGNKASVKTTIWFLNEKSYRNIVDEAETTLVEKNGKLEIVTNPKGNPSDNLWDWAQSKYGYSELMIDYEVQVPASITDFKIENDVGQITMNNLSGKYQVDNSVGAIVVNGAQIKGKSSIKSEAGSVQLGISGIEKDSSLKVKTDVGSIHATIADSLAYTLKLDSELGIVSGASKGSSDIHGGGPLITLSSSIGAISVE</sequence>
<gene>
    <name evidence="1" type="ORF">P4H66_13630</name>
</gene>
<dbReference type="PROSITE" id="PS51257">
    <property type="entry name" value="PROKAR_LIPOPROTEIN"/>
    <property type="match status" value="1"/>
</dbReference>
<reference evidence="1 2" key="1">
    <citation type="submission" date="2023-03" db="EMBL/GenBank/DDBJ databases">
        <title>Bacillus Genome Sequencing.</title>
        <authorList>
            <person name="Dunlap C."/>
        </authorList>
    </citation>
    <scope>NUCLEOTIDE SEQUENCE [LARGE SCALE GENOMIC DNA]</scope>
    <source>
        <strain evidence="1 2">BD-525</strain>
    </source>
</reference>
<accession>A0ABU6GMB2</accession>
<dbReference type="Proteomes" id="UP001344632">
    <property type="component" value="Unassembled WGS sequence"/>
</dbReference>